<dbReference type="AlphaFoldDB" id="A0AA39GLA6"/>
<name>A0AA39GLA6_SARSR</name>
<comment type="caution">
    <text evidence="2">The sequence shown here is derived from an EMBL/GenBank/DDBJ whole genome shotgun (WGS) entry which is preliminary data.</text>
</comment>
<evidence type="ECO:0000256" key="1">
    <source>
        <dbReference type="SAM" id="Phobius"/>
    </source>
</evidence>
<gene>
    <name evidence="2" type="ORF">NLU13_3060</name>
</gene>
<keyword evidence="1" id="KW-1133">Transmembrane helix</keyword>
<evidence type="ECO:0000313" key="3">
    <source>
        <dbReference type="Proteomes" id="UP001175261"/>
    </source>
</evidence>
<reference evidence="2" key="1">
    <citation type="submission" date="2022-10" db="EMBL/GenBank/DDBJ databases">
        <title>Determination and structural analysis of whole genome sequence of Sarocladium strictum F4-1.</title>
        <authorList>
            <person name="Hu L."/>
            <person name="Jiang Y."/>
        </authorList>
    </citation>
    <scope>NUCLEOTIDE SEQUENCE</scope>
    <source>
        <strain evidence="2">F4-1</strain>
    </source>
</reference>
<sequence length="127" mass="14559">MHKFTRATSCNVNVIHKLKSAYLVNAAVQVLTCFSGTMWCSSRRARKDQSMIRSARCRICRVIWQYATYTLRTCDKLGSDQLEDGAVTLPITHHAFEQKNDHTGARQSDLESRSKTLQNQTRLLILR</sequence>
<keyword evidence="3" id="KW-1185">Reference proteome</keyword>
<dbReference type="EMBL" id="JAPDFR010000002">
    <property type="protein sequence ID" value="KAK0389485.1"/>
    <property type="molecule type" value="Genomic_DNA"/>
</dbReference>
<organism evidence="2 3">
    <name type="scientific">Sarocladium strictum</name>
    <name type="common">Black bundle disease fungus</name>
    <name type="synonym">Acremonium strictum</name>
    <dbReference type="NCBI Taxonomy" id="5046"/>
    <lineage>
        <taxon>Eukaryota</taxon>
        <taxon>Fungi</taxon>
        <taxon>Dikarya</taxon>
        <taxon>Ascomycota</taxon>
        <taxon>Pezizomycotina</taxon>
        <taxon>Sordariomycetes</taxon>
        <taxon>Hypocreomycetidae</taxon>
        <taxon>Hypocreales</taxon>
        <taxon>Sarocladiaceae</taxon>
        <taxon>Sarocladium</taxon>
    </lineage>
</organism>
<accession>A0AA39GLA6</accession>
<evidence type="ECO:0000313" key="2">
    <source>
        <dbReference type="EMBL" id="KAK0389485.1"/>
    </source>
</evidence>
<protein>
    <submittedName>
        <fullName evidence="2">Uncharacterized protein</fullName>
    </submittedName>
</protein>
<keyword evidence="1" id="KW-0472">Membrane</keyword>
<proteinExistence type="predicted"/>
<feature type="transmembrane region" description="Helical" evidence="1">
    <location>
        <begin position="20"/>
        <end position="41"/>
    </location>
</feature>
<keyword evidence="1" id="KW-0812">Transmembrane</keyword>
<dbReference type="Proteomes" id="UP001175261">
    <property type="component" value="Unassembled WGS sequence"/>
</dbReference>